<dbReference type="EMBL" id="JARBHB010000010">
    <property type="protein sequence ID" value="KAJ8874581.1"/>
    <property type="molecule type" value="Genomic_DNA"/>
</dbReference>
<keyword evidence="2" id="KW-1185">Reference proteome</keyword>
<gene>
    <name evidence="1" type="ORF">PR048_025447</name>
</gene>
<protein>
    <submittedName>
        <fullName evidence="1">Uncharacterized protein</fullName>
    </submittedName>
</protein>
<sequence>MKQSTLLHREINLLWWKVVRNFRKSHVIMEAIEAACPQYCSLNVKLHTHILLPTATVKVYDNTRMLNTCRGLLDSCSQTRFVIESLVQRLSQKRLHNCVPLHRISTVKA</sequence>
<comment type="caution">
    <text evidence="1">The sequence shown here is derived from an EMBL/GenBank/DDBJ whole genome shotgun (WGS) entry which is preliminary data.</text>
</comment>
<evidence type="ECO:0000313" key="1">
    <source>
        <dbReference type="EMBL" id="KAJ8874581.1"/>
    </source>
</evidence>
<reference evidence="1 2" key="1">
    <citation type="submission" date="2023-02" db="EMBL/GenBank/DDBJ databases">
        <title>LHISI_Scaffold_Assembly.</title>
        <authorList>
            <person name="Stuart O.P."/>
            <person name="Cleave R."/>
            <person name="Magrath M.J.L."/>
            <person name="Mikheyev A.S."/>
        </authorList>
    </citation>
    <scope>NUCLEOTIDE SEQUENCE [LARGE SCALE GENOMIC DNA]</scope>
    <source>
        <strain evidence="1">Daus_M_001</strain>
        <tissue evidence="1">Leg muscle</tissue>
    </source>
</reference>
<name>A0ABQ9GRF2_9NEOP</name>
<dbReference type="Proteomes" id="UP001159363">
    <property type="component" value="Chromosome 9"/>
</dbReference>
<proteinExistence type="predicted"/>
<organism evidence="1 2">
    <name type="scientific">Dryococelus australis</name>
    <dbReference type="NCBI Taxonomy" id="614101"/>
    <lineage>
        <taxon>Eukaryota</taxon>
        <taxon>Metazoa</taxon>
        <taxon>Ecdysozoa</taxon>
        <taxon>Arthropoda</taxon>
        <taxon>Hexapoda</taxon>
        <taxon>Insecta</taxon>
        <taxon>Pterygota</taxon>
        <taxon>Neoptera</taxon>
        <taxon>Polyneoptera</taxon>
        <taxon>Phasmatodea</taxon>
        <taxon>Verophasmatodea</taxon>
        <taxon>Anareolatae</taxon>
        <taxon>Phasmatidae</taxon>
        <taxon>Eurycanthinae</taxon>
        <taxon>Dryococelus</taxon>
    </lineage>
</organism>
<accession>A0ABQ9GRF2</accession>
<evidence type="ECO:0000313" key="2">
    <source>
        <dbReference type="Proteomes" id="UP001159363"/>
    </source>
</evidence>